<dbReference type="InterPro" id="IPR002421">
    <property type="entry name" value="5-3_exonuclease"/>
</dbReference>
<evidence type="ECO:0000256" key="4">
    <source>
        <dbReference type="SAM" id="MobiDB-lite"/>
    </source>
</evidence>
<dbReference type="InterPro" id="IPR008918">
    <property type="entry name" value="HhH2"/>
</dbReference>
<feature type="region of interest" description="Disordered" evidence="4">
    <location>
        <begin position="293"/>
        <end position="319"/>
    </location>
</feature>
<keyword evidence="1" id="KW-0540">Nuclease</keyword>
<dbReference type="AlphaFoldDB" id="Q2IK12"/>
<protein>
    <submittedName>
        <fullName evidence="6">5'-3' exonuclease</fullName>
    </submittedName>
</protein>
<dbReference type="SMART" id="SM00279">
    <property type="entry name" value="HhH2"/>
    <property type="match status" value="1"/>
</dbReference>
<keyword evidence="2" id="KW-0378">Hydrolase</keyword>
<dbReference type="Gene3D" id="1.10.150.20">
    <property type="entry name" value="5' to 3' exonuclease, C-terminal subdomain"/>
    <property type="match status" value="1"/>
</dbReference>
<dbReference type="HOGENOM" id="CLU_004675_1_0_7"/>
<evidence type="ECO:0000256" key="2">
    <source>
        <dbReference type="ARBA" id="ARBA00022801"/>
    </source>
</evidence>
<dbReference type="eggNOG" id="COG0258">
    <property type="taxonomic scope" value="Bacteria"/>
</dbReference>
<dbReference type="GO" id="GO:0017108">
    <property type="term" value="F:5'-flap endonuclease activity"/>
    <property type="evidence" value="ECO:0007669"/>
    <property type="project" value="InterPro"/>
</dbReference>
<dbReference type="EMBL" id="CP000251">
    <property type="protein sequence ID" value="ABC81990.1"/>
    <property type="molecule type" value="Genomic_DNA"/>
</dbReference>
<dbReference type="InterPro" id="IPR038969">
    <property type="entry name" value="FEN"/>
</dbReference>
<dbReference type="SUPFAM" id="SSF47807">
    <property type="entry name" value="5' to 3' exonuclease, C-terminal subdomain"/>
    <property type="match status" value="1"/>
</dbReference>
<accession>Q2IK12</accession>
<dbReference type="OrthoDB" id="9806424at2"/>
<gene>
    <name evidence="6" type="ordered locus">Adeh_2220</name>
</gene>
<dbReference type="Proteomes" id="UP000001935">
    <property type="component" value="Chromosome"/>
</dbReference>
<dbReference type="SUPFAM" id="SSF88723">
    <property type="entry name" value="PIN domain-like"/>
    <property type="match status" value="1"/>
</dbReference>
<dbReference type="CDD" id="cd09898">
    <property type="entry name" value="H3TH_53EXO"/>
    <property type="match status" value="1"/>
</dbReference>
<dbReference type="Gene3D" id="3.40.50.1010">
    <property type="entry name" value="5'-nuclease"/>
    <property type="match status" value="1"/>
</dbReference>
<reference evidence="6 7" key="1">
    <citation type="submission" date="2006-01" db="EMBL/GenBank/DDBJ databases">
        <title>Complete sequence of Anaeromyxobacter dehalogenans 2CP-C.</title>
        <authorList>
            <consortium name="US DOE Joint Genome Institute"/>
            <person name="Copeland A."/>
            <person name="Lucas S."/>
            <person name="Lapidus A."/>
            <person name="Barry K."/>
            <person name="Detter J.C."/>
            <person name="Glavina T."/>
            <person name="Hammon N."/>
            <person name="Israni S."/>
            <person name="Pitluck S."/>
            <person name="Brettin T."/>
            <person name="Bruce D."/>
            <person name="Han C."/>
            <person name="Tapia R."/>
            <person name="Gilna P."/>
            <person name="Kiss H."/>
            <person name="Schmutz J."/>
            <person name="Larimer F."/>
            <person name="Land M."/>
            <person name="Kyrpides N."/>
            <person name="Anderson I."/>
            <person name="Sanford R.A."/>
            <person name="Ritalahti K.M."/>
            <person name="Thomas H.S."/>
            <person name="Kirby J.R."/>
            <person name="Zhulin I.B."/>
            <person name="Loeffler F.E."/>
            <person name="Richardson P."/>
        </authorList>
    </citation>
    <scope>NUCLEOTIDE SEQUENCE [LARGE SCALE GENOMIC DNA]</scope>
    <source>
        <strain evidence="6 7">2CP-C</strain>
    </source>
</reference>
<evidence type="ECO:0000259" key="5">
    <source>
        <dbReference type="SMART" id="SM00475"/>
    </source>
</evidence>
<dbReference type="Pfam" id="PF01367">
    <property type="entry name" value="5_3_exonuc"/>
    <property type="match status" value="1"/>
</dbReference>
<dbReference type="PANTHER" id="PTHR42646">
    <property type="entry name" value="FLAP ENDONUCLEASE XNI"/>
    <property type="match status" value="1"/>
</dbReference>
<dbReference type="STRING" id="290397.Adeh_2220"/>
<evidence type="ECO:0000313" key="7">
    <source>
        <dbReference type="Proteomes" id="UP000001935"/>
    </source>
</evidence>
<dbReference type="GO" id="GO:0033567">
    <property type="term" value="P:DNA replication, Okazaki fragment processing"/>
    <property type="evidence" value="ECO:0007669"/>
    <property type="project" value="InterPro"/>
</dbReference>
<dbReference type="Pfam" id="PF02739">
    <property type="entry name" value="5_3_exonuc_N"/>
    <property type="match status" value="1"/>
</dbReference>
<keyword evidence="3" id="KW-0238">DNA-binding</keyword>
<sequence>MRLHLVDGTYELFRAHFSGRPGHRAPDGREVKATLGMAASLVALLHEAGEAVTHVAVAFDRPIRSFRNDLWAGYKSEEGVPPELLAQLEAAEDAARALGLVVWSMDALEADDALATAAARFRDEVEQVRILTPDKDLGQCLRGRRVVQVDRMRGREVDEAALLARRGIQPQSVPDWLALVGDAADGIPGLPGFGERSASALLAVYGHLEDVPADPARWPAGVRGAAKLGRALEDGREAALLYRRLATLVTDAPLPERLEDLRWPGLPRERLGAWAASLGAERLVQGLEARPARWAGAGGAPPPPAGPGEAGDAAGGERA</sequence>
<proteinExistence type="predicted"/>
<dbReference type="GO" id="GO:0008409">
    <property type="term" value="F:5'-3' exonuclease activity"/>
    <property type="evidence" value="ECO:0007669"/>
    <property type="project" value="InterPro"/>
</dbReference>
<dbReference type="InterPro" id="IPR020045">
    <property type="entry name" value="DNA_polI_H3TH"/>
</dbReference>
<dbReference type="InterPro" id="IPR036279">
    <property type="entry name" value="5-3_exonuclease_C_sf"/>
</dbReference>
<dbReference type="SMART" id="SM00475">
    <property type="entry name" value="53EXOc"/>
    <property type="match status" value="1"/>
</dbReference>
<dbReference type="CDD" id="cd09859">
    <property type="entry name" value="PIN_53EXO"/>
    <property type="match status" value="1"/>
</dbReference>
<name>Q2IK12_ANADE</name>
<feature type="domain" description="5'-3' exonuclease" evidence="5">
    <location>
        <begin position="1"/>
        <end position="264"/>
    </location>
</feature>
<evidence type="ECO:0000313" key="6">
    <source>
        <dbReference type="EMBL" id="ABC81990.1"/>
    </source>
</evidence>
<organism evidence="6 7">
    <name type="scientific">Anaeromyxobacter dehalogenans (strain 2CP-C)</name>
    <dbReference type="NCBI Taxonomy" id="290397"/>
    <lineage>
        <taxon>Bacteria</taxon>
        <taxon>Pseudomonadati</taxon>
        <taxon>Myxococcota</taxon>
        <taxon>Myxococcia</taxon>
        <taxon>Myxococcales</taxon>
        <taxon>Cystobacterineae</taxon>
        <taxon>Anaeromyxobacteraceae</taxon>
        <taxon>Anaeromyxobacter</taxon>
    </lineage>
</organism>
<evidence type="ECO:0000256" key="3">
    <source>
        <dbReference type="ARBA" id="ARBA00023125"/>
    </source>
</evidence>
<dbReference type="InterPro" id="IPR029060">
    <property type="entry name" value="PIN-like_dom_sf"/>
</dbReference>
<evidence type="ECO:0000256" key="1">
    <source>
        <dbReference type="ARBA" id="ARBA00022722"/>
    </source>
</evidence>
<dbReference type="GO" id="GO:0003677">
    <property type="term" value="F:DNA binding"/>
    <property type="evidence" value="ECO:0007669"/>
    <property type="project" value="UniProtKB-KW"/>
</dbReference>
<dbReference type="KEGG" id="ade:Adeh_2220"/>
<keyword evidence="6" id="KW-0269">Exonuclease</keyword>
<dbReference type="InterPro" id="IPR020046">
    <property type="entry name" value="5-3_exonucl_a-hlix_arch_N"/>
</dbReference>
<dbReference type="PANTHER" id="PTHR42646:SF2">
    <property type="entry name" value="5'-3' EXONUCLEASE FAMILY PROTEIN"/>
    <property type="match status" value="1"/>
</dbReference>
<dbReference type="RefSeq" id="WP_011421272.1">
    <property type="nucleotide sequence ID" value="NC_007760.1"/>
</dbReference>